<evidence type="ECO:0000256" key="2">
    <source>
        <dbReference type="ARBA" id="ARBA00010992"/>
    </source>
</evidence>
<keyword evidence="5 7" id="KW-1133">Transmembrane helix</keyword>
<dbReference type="SUPFAM" id="SSF103473">
    <property type="entry name" value="MFS general substrate transporter"/>
    <property type="match status" value="1"/>
</dbReference>
<proteinExistence type="inferred from homology"/>
<dbReference type="AlphaFoldDB" id="A0A922NJB4"/>
<dbReference type="PROSITE" id="PS00217">
    <property type="entry name" value="SUGAR_TRANSPORT_2"/>
    <property type="match status" value="1"/>
</dbReference>
<feature type="transmembrane region" description="Helical" evidence="7">
    <location>
        <begin position="137"/>
        <end position="156"/>
    </location>
</feature>
<evidence type="ECO:0000313" key="9">
    <source>
        <dbReference type="EMBL" id="KAI1517037.1"/>
    </source>
</evidence>
<feature type="transmembrane region" description="Helical" evidence="7">
    <location>
        <begin position="54"/>
        <end position="74"/>
    </location>
</feature>
<name>A0A922NJB4_9PLEO</name>
<sequence>MAEEKDIQPSGAPPVDHDADHEFEHKRAADRIVNDARLASDKERKMTLMQGIKLYPKAIGWSVLISTCIVMEGYDVCLLNNFFGFPQFKRKYGEQLPDGSWEIPAPWQAGLSNGVIVGEIIGLFLNGWISESIGYRYTVMGCLTLIIGFTTIFFTAQTVVHLLVAEILCGIPWGVFQTLTITYACEVCPVALRGYLTTYVNFCWGLGQVIGIGVIRSMVNRDDEWSYRIPYALQWMWPVPLIIGVALAPESPWWLVRKGRLEEAKKSLLRLTSLDRETDFDADETIAMMVHTTALEEQITQGASYWDCFKGTDLRRTEIVCMAWAMQNLSGNAFSGYSSYFLQQAGLPASTSYDFAMGQYGINMAGVFGAWYLMKLGIGRRTLYLAGLCGLCAMLFVMGFLGLVPDSQREKGAMATGSMMIVWAMFYQLTVGTVCYSLVAELSTRRLAIKTVVLGRNLYNVIGIITGVLTPYMLNPGAWNWGNYAGFFWGGSCFLSIVYTYFRLPEPRGRSFAELDLLFEKNISARKFASTHVDVFADTHVEGTAVFDSGVTAAAAAEQSQSAVVPTVAYDKDRHFAYEYLVQRGMISELRNRIYTHLVAPTGHIGAGSEEWPYDRDLNPRCMGEEMALEIAQEYYSQNHFTCYDFKSLSRLLQADPFKLGIKPAELVRNLTVWIRFSEKPTWQEETDEEIERESYEDHELLLEGTENKRPANVYIRLKTDFTKNLSKVLFPLDTERQMLNILEALRSTAYDFIHAGSRFEICHYNFDEHEIGADPNGITYRYLTHYQDPVWRKQPDNNMFQMTKEEWLKIPLHPSHVNRIIPINDAQARAPKAPIYHYVPPHIDTTNPISGARLLTRIEKRWAKKSLMQGFDYEIDYAALSPEAWRKQVEEEDWWRDLHAPLKCNA</sequence>
<evidence type="ECO:0000256" key="1">
    <source>
        <dbReference type="ARBA" id="ARBA00004141"/>
    </source>
</evidence>
<dbReference type="GO" id="GO:0016020">
    <property type="term" value="C:membrane"/>
    <property type="evidence" value="ECO:0007669"/>
    <property type="project" value="UniProtKB-SubCell"/>
</dbReference>
<gene>
    <name evidence="9" type="ORF">Ptr86124_003974</name>
</gene>
<keyword evidence="3" id="KW-0813">Transport</keyword>
<protein>
    <submittedName>
        <fullName evidence="9">General alpha glucoside H+ symporter</fullName>
    </submittedName>
</protein>
<feature type="domain" description="Major facilitator superfamily (MFS) profile" evidence="8">
    <location>
        <begin position="61"/>
        <end position="508"/>
    </location>
</feature>
<keyword evidence="6 7" id="KW-0472">Membrane</keyword>
<dbReference type="InterPro" id="IPR036259">
    <property type="entry name" value="MFS_trans_sf"/>
</dbReference>
<keyword evidence="10" id="KW-1185">Reference proteome</keyword>
<evidence type="ECO:0000256" key="5">
    <source>
        <dbReference type="ARBA" id="ARBA00022989"/>
    </source>
</evidence>
<feature type="transmembrane region" description="Helical" evidence="7">
    <location>
        <begin position="383"/>
        <end position="404"/>
    </location>
</feature>
<feature type="transmembrane region" description="Helical" evidence="7">
    <location>
        <begin position="196"/>
        <end position="215"/>
    </location>
</feature>
<organism evidence="9 10">
    <name type="scientific">Pyrenophora tritici-repentis</name>
    <dbReference type="NCBI Taxonomy" id="45151"/>
    <lineage>
        <taxon>Eukaryota</taxon>
        <taxon>Fungi</taxon>
        <taxon>Dikarya</taxon>
        <taxon>Ascomycota</taxon>
        <taxon>Pezizomycotina</taxon>
        <taxon>Dothideomycetes</taxon>
        <taxon>Pleosporomycetidae</taxon>
        <taxon>Pleosporales</taxon>
        <taxon>Pleosporineae</taxon>
        <taxon>Pleosporaceae</taxon>
        <taxon>Pyrenophora</taxon>
    </lineage>
</organism>
<feature type="transmembrane region" description="Helical" evidence="7">
    <location>
        <begin position="235"/>
        <end position="256"/>
    </location>
</feature>
<comment type="subcellular location">
    <subcellularLocation>
        <location evidence="1">Membrane</location>
        <topology evidence="1">Multi-pass membrane protein</topology>
    </subcellularLocation>
</comment>
<dbReference type="InterPro" id="IPR003663">
    <property type="entry name" value="Sugar/inositol_transpt"/>
</dbReference>
<dbReference type="Pfam" id="PF00083">
    <property type="entry name" value="Sugar_tr"/>
    <property type="match status" value="1"/>
</dbReference>
<feature type="transmembrane region" description="Helical" evidence="7">
    <location>
        <begin position="416"/>
        <end position="438"/>
    </location>
</feature>
<dbReference type="PANTHER" id="PTHR48022">
    <property type="entry name" value="PLASTIDIC GLUCOSE TRANSPORTER 4"/>
    <property type="match status" value="1"/>
</dbReference>
<dbReference type="InterPro" id="IPR005828">
    <property type="entry name" value="MFS_sugar_transport-like"/>
</dbReference>
<dbReference type="PROSITE" id="PS50850">
    <property type="entry name" value="MFS"/>
    <property type="match status" value="1"/>
</dbReference>
<dbReference type="Gene3D" id="1.20.1250.20">
    <property type="entry name" value="MFS general substrate transporter like domains"/>
    <property type="match status" value="1"/>
</dbReference>
<feature type="transmembrane region" description="Helical" evidence="7">
    <location>
        <begin position="458"/>
        <end position="475"/>
    </location>
</feature>
<evidence type="ECO:0000256" key="6">
    <source>
        <dbReference type="ARBA" id="ARBA00023136"/>
    </source>
</evidence>
<dbReference type="InterPro" id="IPR050360">
    <property type="entry name" value="MFS_Sugar_Transporters"/>
</dbReference>
<dbReference type="FunFam" id="1.20.1250.20:FF:000149">
    <property type="entry name" value="MFS transporter, SP family, general alpha glucoside:H+ symporter"/>
    <property type="match status" value="1"/>
</dbReference>
<comment type="similarity">
    <text evidence="2">Belongs to the major facilitator superfamily. Sugar transporter (TC 2.A.1.1) family.</text>
</comment>
<evidence type="ECO:0000256" key="4">
    <source>
        <dbReference type="ARBA" id="ARBA00022692"/>
    </source>
</evidence>
<feature type="transmembrane region" description="Helical" evidence="7">
    <location>
        <begin position="105"/>
        <end position="125"/>
    </location>
</feature>
<feature type="transmembrane region" description="Helical" evidence="7">
    <location>
        <begin position="481"/>
        <end position="502"/>
    </location>
</feature>
<dbReference type="EMBL" id="NRDI02000004">
    <property type="protein sequence ID" value="KAI1517037.1"/>
    <property type="molecule type" value="Genomic_DNA"/>
</dbReference>
<dbReference type="PANTHER" id="PTHR48022:SF56">
    <property type="entry name" value="MAJOR FACILITATOR SUPERFAMILY (MFS) PROFILE DOMAIN-CONTAINING PROTEIN-RELATED"/>
    <property type="match status" value="1"/>
</dbReference>
<feature type="transmembrane region" description="Helical" evidence="7">
    <location>
        <begin position="162"/>
        <end position="184"/>
    </location>
</feature>
<dbReference type="NCBIfam" id="TIGR00879">
    <property type="entry name" value="SP"/>
    <property type="match status" value="1"/>
</dbReference>
<reference evidence="10" key="1">
    <citation type="journal article" date="2022" name="Microb. Genom.">
        <title>A global pangenome for the wheat fungal pathogen Pyrenophora tritici-repentis and prediction of effector protein structural homology.</title>
        <authorList>
            <person name="Moolhuijzen P.M."/>
            <person name="See P.T."/>
            <person name="Shi G."/>
            <person name="Powell H.R."/>
            <person name="Cockram J."/>
            <person name="Jorgensen L.N."/>
            <person name="Benslimane H."/>
            <person name="Strelkov S.E."/>
            <person name="Turner J."/>
            <person name="Liu Z."/>
            <person name="Moffat C.S."/>
        </authorList>
    </citation>
    <scope>NUCLEOTIDE SEQUENCE [LARGE SCALE GENOMIC DNA]</scope>
</reference>
<comment type="caution">
    <text evidence="9">The sequence shown here is derived from an EMBL/GenBank/DDBJ whole genome shotgun (WGS) entry which is preliminary data.</text>
</comment>
<keyword evidence="4 7" id="KW-0812">Transmembrane</keyword>
<dbReference type="InterPro" id="IPR005829">
    <property type="entry name" value="Sugar_transporter_CS"/>
</dbReference>
<dbReference type="GO" id="GO:0005351">
    <property type="term" value="F:carbohydrate:proton symporter activity"/>
    <property type="evidence" value="ECO:0007669"/>
    <property type="project" value="TreeGrafter"/>
</dbReference>
<dbReference type="InterPro" id="IPR020846">
    <property type="entry name" value="MFS_dom"/>
</dbReference>
<dbReference type="Proteomes" id="UP000249757">
    <property type="component" value="Unassembled WGS sequence"/>
</dbReference>
<evidence type="ECO:0000256" key="3">
    <source>
        <dbReference type="ARBA" id="ARBA00022448"/>
    </source>
</evidence>
<evidence type="ECO:0000313" key="10">
    <source>
        <dbReference type="Proteomes" id="UP000249757"/>
    </source>
</evidence>
<evidence type="ECO:0000259" key="8">
    <source>
        <dbReference type="PROSITE" id="PS50850"/>
    </source>
</evidence>
<accession>A0A922NJB4</accession>
<evidence type="ECO:0000256" key="7">
    <source>
        <dbReference type="SAM" id="Phobius"/>
    </source>
</evidence>